<reference evidence="2 3" key="1">
    <citation type="submission" date="2022-09" db="EMBL/GenBank/DDBJ databases">
        <authorList>
            <person name="Palmer J.M."/>
        </authorList>
    </citation>
    <scope>NUCLEOTIDE SEQUENCE [LARGE SCALE GENOMIC DNA]</scope>
    <source>
        <strain evidence="2 3">DSM 7382</strain>
    </source>
</reference>
<dbReference type="Proteomes" id="UP001385951">
    <property type="component" value="Unassembled WGS sequence"/>
</dbReference>
<evidence type="ECO:0000313" key="3">
    <source>
        <dbReference type="Proteomes" id="UP001385951"/>
    </source>
</evidence>
<feature type="compositionally biased region" description="Basic and acidic residues" evidence="1">
    <location>
        <begin position="42"/>
        <end position="54"/>
    </location>
</feature>
<accession>A0AAW0H0D0</accession>
<proteinExistence type="predicted"/>
<organism evidence="2 3">
    <name type="scientific">Cerrena zonata</name>
    <dbReference type="NCBI Taxonomy" id="2478898"/>
    <lineage>
        <taxon>Eukaryota</taxon>
        <taxon>Fungi</taxon>
        <taxon>Dikarya</taxon>
        <taxon>Basidiomycota</taxon>
        <taxon>Agaricomycotina</taxon>
        <taxon>Agaricomycetes</taxon>
        <taxon>Polyporales</taxon>
        <taxon>Cerrenaceae</taxon>
        <taxon>Cerrena</taxon>
    </lineage>
</organism>
<dbReference type="AlphaFoldDB" id="A0AAW0H0D0"/>
<feature type="region of interest" description="Disordered" evidence="1">
    <location>
        <begin position="28"/>
        <end position="153"/>
    </location>
</feature>
<gene>
    <name evidence="2" type="ORF">QCA50_000734</name>
</gene>
<comment type="caution">
    <text evidence="2">The sequence shown here is derived from an EMBL/GenBank/DDBJ whole genome shotgun (WGS) entry which is preliminary data.</text>
</comment>
<keyword evidence="3" id="KW-1185">Reference proteome</keyword>
<evidence type="ECO:0000313" key="2">
    <source>
        <dbReference type="EMBL" id="KAK7696091.1"/>
    </source>
</evidence>
<sequence>MSLRIKLLRNRREDRASMVEVNDPVPNLILQIPTPSKTRKGKAVDRVSNDERNLRRPPSAPPPSTSISVETTFVDLRNPGSRRSSSRNGTETEEEVPTRPSTPPNRFARTVSEEPSPSRRVRAVPVNVNGERRDLGTPRKITVIPIQSGSGAE</sequence>
<protein>
    <submittedName>
        <fullName evidence="2">Uncharacterized protein</fullName>
    </submittedName>
</protein>
<dbReference type="EMBL" id="JASBNA010000001">
    <property type="protein sequence ID" value="KAK7696091.1"/>
    <property type="molecule type" value="Genomic_DNA"/>
</dbReference>
<feature type="compositionally biased region" description="Low complexity" evidence="1">
    <location>
        <begin position="77"/>
        <end position="89"/>
    </location>
</feature>
<name>A0AAW0H0D0_9APHY</name>
<evidence type="ECO:0000256" key="1">
    <source>
        <dbReference type="SAM" id="MobiDB-lite"/>
    </source>
</evidence>